<evidence type="ECO:0000313" key="9">
    <source>
        <dbReference type="EMBL" id="OAI06453.1"/>
    </source>
</evidence>
<dbReference type="InterPro" id="IPR008915">
    <property type="entry name" value="Peptidase_M50"/>
</dbReference>
<keyword evidence="4 7" id="KW-0812">Transmembrane</keyword>
<comment type="subcellular location">
    <subcellularLocation>
        <location evidence="2">Membrane</location>
        <topology evidence="2">Multi-pass membrane protein</topology>
    </subcellularLocation>
</comment>
<protein>
    <recommendedName>
        <fullName evidence="8">Peptidase M50 domain-containing protein</fullName>
    </recommendedName>
</protein>
<feature type="transmembrane region" description="Helical" evidence="7">
    <location>
        <begin position="54"/>
        <end position="71"/>
    </location>
</feature>
<organism evidence="9 10">
    <name type="scientific">Methylomonas methanica</name>
    <dbReference type="NCBI Taxonomy" id="421"/>
    <lineage>
        <taxon>Bacteria</taxon>
        <taxon>Pseudomonadati</taxon>
        <taxon>Pseudomonadota</taxon>
        <taxon>Gammaproteobacteria</taxon>
        <taxon>Methylococcales</taxon>
        <taxon>Methylococcaceae</taxon>
        <taxon>Methylomonas</taxon>
    </lineage>
</organism>
<feature type="transmembrane region" description="Helical" evidence="7">
    <location>
        <begin position="12"/>
        <end position="34"/>
    </location>
</feature>
<evidence type="ECO:0000256" key="1">
    <source>
        <dbReference type="ARBA" id="ARBA00001947"/>
    </source>
</evidence>
<proteinExistence type="inferred from homology"/>
<keyword evidence="5 7" id="KW-1133">Transmembrane helix</keyword>
<keyword evidence="6 7" id="KW-0472">Membrane</keyword>
<dbReference type="Proteomes" id="UP000078090">
    <property type="component" value="Unassembled WGS sequence"/>
</dbReference>
<gene>
    <name evidence="9" type="ORF">A1332_11605</name>
</gene>
<sequence>MGSYFQTLTNSELVAILVILPMAFTVCHEAGHYYAAYLCGVGSDEFALGRGPTILRIPVSSVGCNFAFRLFPFGGRVTYGEGYWLLSYAKCALLAAAGWLADVVLWLMCYSMQVFIDTSEPIYTFIFFVISVRVCTGLLPVTSDGRNTVYYLYLAITSRSDKH</sequence>
<dbReference type="GO" id="GO:0016020">
    <property type="term" value="C:membrane"/>
    <property type="evidence" value="ECO:0007669"/>
    <property type="project" value="UniProtKB-SubCell"/>
</dbReference>
<comment type="caution">
    <text evidence="9">The sequence shown here is derived from an EMBL/GenBank/DDBJ whole genome shotgun (WGS) entry which is preliminary data.</text>
</comment>
<comment type="cofactor">
    <cofactor evidence="1">
        <name>Zn(2+)</name>
        <dbReference type="ChEBI" id="CHEBI:29105"/>
    </cofactor>
</comment>
<feature type="transmembrane region" description="Helical" evidence="7">
    <location>
        <begin position="92"/>
        <end position="116"/>
    </location>
</feature>
<dbReference type="AlphaFoldDB" id="A0A177MM91"/>
<feature type="domain" description="Peptidase M50" evidence="8">
    <location>
        <begin position="22"/>
        <end position="118"/>
    </location>
</feature>
<evidence type="ECO:0000256" key="5">
    <source>
        <dbReference type="ARBA" id="ARBA00022989"/>
    </source>
</evidence>
<evidence type="ECO:0000313" key="10">
    <source>
        <dbReference type="Proteomes" id="UP000078090"/>
    </source>
</evidence>
<evidence type="ECO:0000259" key="8">
    <source>
        <dbReference type="Pfam" id="PF02163"/>
    </source>
</evidence>
<reference evidence="9 10" key="1">
    <citation type="submission" date="2016-03" db="EMBL/GenBank/DDBJ databases">
        <authorList>
            <person name="Ploux O."/>
        </authorList>
    </citation>
    <scope>NUCLEOTIDE SEQUENCE [LARGE SCALE GENOMIC DNA]</scope>
    <source>
        <strain evidence="9 10">R-45363</strain>
    </source>
</reference>
<dbReference type="EMBL" id="LUUG01000058">
    <property type="protein sequence ID" value="OAI06453.1"/>
    <property type="molecule type" value="Genomic_DNA"/>
</dbReference>
<evidence type="ECO:0000256" key="4">
    <source>
        <dbReference type="ARBA" id="ARBA00022692"/>
    </source>
</evidence>
<evidence type="ECO:0000256" key="7">
    <source>
        <dbReference type="SAM" id="Phobius"/>
    </source>
</evidence>
<accession>A0A177MM91</accession>
<name>A0A177MM91_METMH</name>
<dbReference type="Pfam" id="PF02163">
    <property type="entry name" value="Peptidase_M50"/>
    <property type="match status" value="1"/>
</dbReference>
<evidence type="ECO:0000256" key="2">
    <source>
        <dbReference type="ARBA" id="ARBA00004141"/>
    </source>
</evidence>
<dbReference type="GO" id="GO:0006508">
    <property type="term" value="P:proteolysis"/>
    <property type="evidence" value="ECO:0007669"/>
    <property type="project" value="InterPro"/>
</dbReference>
<evidence type="ECO:0000256" key="3">
    <source>
        <dbReference type="ARBA" id="ARBA00007931"/>
    </source>
</evidence>
<feature type="transmembrane region" description="Helical" evidence="7">
    <location>
        <begin position="122"/>
        <end position="141"/>
    </location>
</feature>
<evidence type="ECO:0000256" key="6">
    <source>
        <dbReference type="ARBA" id="ARBA00023136"/>
    </source>
</evidence>
<comment type="similarity">
    <text evidence="3">Belongs to the peptidase M50B family.</text>
</comment>